<feature type="compositionally biased region" description="Polar residues" evidence="1">
    <location>
        <begin position="41"/>
        <end position="60"/>
    </location>
</feature>
<gene>
    <name evidence="2" type="ORF">EP073_13255</name>
</gene>
<dbReference type="KEGG" id="gtl:EP073_13255"/>
<proteinExistence type="predicted"/>
<reference evidence="2 3" key="1">
    <citation type="submission" date="2019-01" db="EMBL/GenBank/DDBJ databases">
        <title>Geovibrio thiophilus DSM 11263, complete genome.</title>
        <authorList>
            <person name="Spring S."/>
            <person name="Bunk B."/>
            <person name="Sproer C."/>
        </authorList>
    </citation>
    <scope>NUCLEOTIDE SEQUENCE [LARGE SCALE GENOMIC DNA]</scope>
    <source>
        <strain evidence="2 3">DSM 11263</strain>
    </source>
</reference>
<feature type="compositionally biased region" description="Basic residues" evidence="1">
    <location>
        <begin position="67"/>
        <end position="78"/>
    </location>
</feature>
<protein>
    <submittedName>
        <fullName evidence="2">Uncharacterized protein</fullName>
    </submittedName>
</protein>
<feature type="region of interest" description="Disordered" evidence="1">
    <location>
        <begin position="38"/>
        <end position="93"/>
    </location>
</feature>
<evidence type="ECO:0000256" key="1">
    <source>
        <dbReference type="SAM" id="MobiDB-lite"/>
    </source>
</evidence>
<sequence>MAPGPIDVQVIMNKTPITEKVQEVMERNAEQRHAHLAAEMTKQNEQNARSVTNVPRSENPNIDERNRKKREKDKKRRKTPPESNSGHLIDIEA</sequence>
<accession>A0A3R5XYG7</accession>
<dbReference type="EMBL" id="CP035108">
    <property type="protein sequence ID" value="QAR34336.1"/>
    <property type="molecule type" value="Genomic_DNA"/>
</dbReference>
<keyword evidence="3" id="KW-1185">Reference proteome</keyword>
<evidence type="ECO:0000313" key="2">
    <source>
        <dbReference type="EMBL" id="QAR34336.1"/>
    </source>
</evidence>
<organism evidence="2 3">
    <name type="scientific">Geovibrio thiophilus</name>
    <dbReference type="NCBI Taxonomy" id="139438"/>
    <lineage>
        <taxon>Bacteria</taxon>
        <taxon>Pseudomonadati</taxon>
        <taxon>Deferribacterota</taxon>
        <taxon>Deferribacteres</taxon>
        <taxon>Deferribacterales</taxon>
        <taxon>Geovibrionaceae</taxon>
        <taxon>Geovibrio</taxon>
    </lineage>
</organism>
<name>A0A3R5XYG7_9BACT</name>
<dbReference type="Proteomes" id="UP000287502">
    <property type="component" value="Chromosome"/>
</dbReference>
<dbReference type="OrthoDB" id="9974590at2"/>
<evidence type="ECO:0000313" key="3">
    <source>
        <dbReference type="Proteomes" id="UP000287502"/>
    </source>
</evidence>
<dbReference type="AlphaFoldDB" id="A0A3R5XYG7"/>
<dbReference type="RefSeq" id="WP_128467641.1">
    <property type="nucleotide sequence ID" value="NZ_CP035108.1"/>
</dbReference>